<organism evidence="2 3">
    <name type="scientific">Desmophyllum pertusum</name>
    <dbReference type="NCBI Taxonomy" id="174260"/>
    <lineage>
        <taxon>Eukaryota</taxon>
        <taxon>Metazoa</taxon>
        <taxon>Cnidaria</taxon>
        <taxon>Anthozoa</taxon>
        <taxon>Hexacorallia</taxon>
        <taxon>Scleractinia</taxon>
        <taxon>Caryophylliina</taxon>
        <taxon>Caryophylliidae</taxon>
        <taxon>Desmophyllum</taxon>
    </lineage>
</organism>
<dbReference type="AlphaFoldDB" id="A0A9W9ZNX7"/>
<feature type="chain" id="PRO_5040956110" evidence="1">
    <location>
        <begin position="22"/>
        <end position="163"/>
    </location>
</feature>
<evidence type="ECO:0000313" key="3">
    <source>
        <dbReference type="Proteomes" id="UP001163046"/>
    </source>
</evidence>
<dbReference type="Proteomes" id="UP001163046">
    <property type="component" value="Unassembled WGS sequence"/>
</dbReference>
<proteinExistence type="predicted"/>
<reference evidence="2" key="1">
    <citation type="submission" date="2023-01" db="EMBL/GenBank/DDBJ databases">
        <title>Genome assembly of the deep-sea coral Lophelia pertusa.</title>
        <authorList>
            <person name="Herrera S."/>
            <person name="Cordes E."/>
        </authorList>
    </citation>
    <scope>NUCLEOTIDE SEQUENCE</scope>
    <source>
        <strain evidence="2">USNM1676648</strain>
        <tissue evidence="2">Polyp</tissue>
    </source>
</reference>
<keyword evidence="3" id="KW-1185">Reference proteome</keyword>
<comment type="caution">
    <text evidence="2">The sequence shown here is derived from an EMBL/GenBank/DDBJ whole genome shotgun (WGS) entry which is preliminary data.</text>
</comment>
<protein>
    <submittedName>
        <fullName evidence="2">Sortilin- receptor</fullName>
    </submittedName>
</protein>
<dbReference type="EMBL" id="MU825889">
    <property type="protein sequence ID" value="KAJ7384248.1"/>
    <property type="molecule type" value="Genomic_DNA"/>
</dbReference>
<keyword evidence="2" id="KW-0675">Receptor</keyword>
<accession>A0A9W9ZNX7</accession>
<keyword evidence="1" id="KW-0732">Signal</keyword>
<feature type="signal peptide" evidence="1">
    <location>
        <begin position="1"/>
        <end position="21"/>
    </location>
</feature>
<gene>
    <name evidence="2" type="primary">SORL1_8</name>
    <name evidence="2" type="ORF">OS493_022880</name>
</gene>
<sequence>MEIDVRKVVVLLACFLLPASGRIQEDAAEDAAKASRVRHLLCKGTNHCQALRKSCSKIEHEEPSRSSGGQNVHELFRRVRRSLNPDMKPDATVFQLNDSHFMAYVHWAGDHRDTIVVLTRDRNPGLHIDNTKYLFVDVRNRLIFSTRDDCSTFVKSSPPFKPR</sequence>
<evidence type="ECO:0000313" key="2">
    <source>
        <dbReference type="EMBL" id="KAJ7384248.1"/>
    </source>
</evidence>
<name>A0A9W9ZNX7_9CNID</name>
<evidence type="ECO:0000256" key="1">
    <source>
        <dbReference type="SAM" id="SignalP"/>
    </source>
</evidence>